<keyword evidence="2" id="KW-1185">Reference proteome</keyword>
<name>A0A3F3PIG7_9EURO</name>
<reference evidence="1 2" key="1">
    <citation type="submission" date="2018-07" db="EMBL/GenBank/DDBJ databases">
        <title>The genomes of Aspergillus section Nigri reveals drivers in fungal speciation.</title>
        <authorList>
            <consortium name="DOE Joint Genome Institute"/>
            <person name="Vesth T.C."/>
            <person name="Nybo J."/>
            <person name="Theobald S."/>
            <person name="Brandl J."/>
            <person name="Frisvad J.C."/>
            <person name="Nielsen K.F."/>
            <person name="Lyhne E.K."/>
            <person name="Kogle M.E."/>
            <person name="Kuo A."/>
            <person name="Riley R."/>
            <person name="Clum A."/>
            <person name="Nolan M."/>
            <person name="Lipzen A."/>
            <person name="Salamov A."/>
            <person name="Henrissat B."/>
            <person name="Wiebenga A."/>
            <person name="De vries R.P."/>
            <person name="Grigoriev I.V."/>
            <person name="Mortensen U.H."/>
            <person name="Andersen M.R."/>
            <person name="Baker S.E."/>
        </authorList>
    </citation>
    <scope>NUCLEOTIDE SEQUENCE [LARGE SCALE GENOMIC DNA]</scope>
    <source>
        <strain evidence="1 2">CBS 139.54b</strain>
    </source>
</reference>
<dbReference type="Proteomes" id="UP000253729">
    <property type="component" value="Unassembled WGS sequence"/>
</dbReference>
<evidence type="ECO:0000313" key="1">
    <source>
        <dbReference type="EMBL" id="RDH26522.1"/>
    </source>
</evidence>
<proteinExistence type="predicted"/>
<dbReference type="GeneID" id="38136818"/>
<accession>A0A3F3PIG7</accession>
<dbReference type="EMBL" id="KZ852138">
    <property type="protein sequence ID" value="RDH26522.1"/>
    <property type="molecule type" value="Genomic_DNA"/>
</dbReference>
<dbReference type="AlphaFoldDB" id="A0A3F3PIG7"/>
<evidence type="ECO:0000313" key="2">
    <source>
        <dbReference type="Proteomes" id="UP000253729"/>
    </source>
</evidence>
<protein>
    <submittedName>
        <fullName evidence="1">Uncharacterized protein</fullName>
    </submittedName>
</protein>
<sequence length="60" mass="6431">MVVLSFHRVSQPTGPAGGFLVPGAAAHLPLVRSVSHQFSVESCSAMRGHVHFYWAPLSLC</sequence>
<gene>
    <name evidence="1" type="ORF">BDQ94DRAFT_155431</name>
</gene>
<dbReference type="RefSeq" id="XP_026619544.1">
    <property type="nucleotide sequence ID" value="XM_026768462.1"/>
</dbReference>
<organism evidence="1 2">
    <name type="scientific">Aspergillus welwitschiae</name>
    <dbReference type="NCBI Taxonomy" id="1341132"/>
    <lineage>
        <taxon>Eukaryota</taxon>
        <taxon>Fungi</taxon>
        <taxon>Dikarya</taxon>
        <taxon>Ascomycota</taxon>
        <taxon>Pezizomycotina</taxon>
        <taxon>Eurotiomycetes</taxon>
        <taxon>Eurotiomycetidae</taxon>
        <taxon>Eurotiales</taxon>
        <taxon>Aspergillaceae</taxon>
        <taxon>Aspergillus</taxon>
        <taxon>Aspergillus subgen. Circumdati</taxon>
    </lineage>
</organism>